<feature type="domain" description="HTH cro/C1-type" evidence="1">
    <location>
        <begin position="10"/>
        <end position="64"/>
    </location>
</feature>
<comment type="caution">
    <text evidence="2">The sequence shown here is derived from an EMBL/GenBank/DDBJ whole genome shotgun (WGS) entry which is preliminary data.</text>
</comment>
<dbReference type="InterPro" id="IPR010982">
    <property type="entry name" value="Lambda_DNA-bd_dom_sf"/>
</dbReference>
<dbReference type="CDD" id="cd00093">
    <property type="entry name" value="HTH_XRE"/>
    <property type="match status" value="1"/>
</dbReference>
<proteinExistence type="predicted"/>
<evidence type="ECO:0000259" key="1">
    <source>
        <dbReference type="PROSITE" id="PS50943"/>
    </source>
</evidence>
<organism evidence="2 3">
    <name type="scientific">Streptomyces bikiniensis</name>
    <dbReference type="NCBI Taxonomy" id="1896"/>
    <lineage>
        <taxon>Bacteria</taxon>
        <taxon>Bacillati</taxon>
        <taxon>Actinomycetota</taxon>
        <taxon>Actinomycetes</taxon>
        <taxon>Kitasatosporales</taxon>
        <taxon>Streptomycetaceae</taxon>
        <taxon>Streptomyces</taxon>
    </lineage>
</organism>
<sequence>MSLQFNPAALRQIREQRGISQRKLSTTVTGDAARLCSYERGRSVPDLPTIGKIASALGVEYTALIGWSEVAK</sequence>
<accession>A0ABW8CK13</accession>
<evidence type="ECO:0000313" key="3">
    <source>
        <dbReference type="Proteomes" id="UP001614391"/>
    </source>
</evidence>
<dbReference type="PROSITE" id="PS50943">
    <property type="entry name" value="HTH_CROC1"/>
    <property type="match status" value="1"/>
</dbReference>
<dbReference type="Pfam" id="PF12844">
    <property type="entry name" value="HTH_19"/>
    <property type="match status" value="1"/>
</dbReference>
<evidence type="ECO:0000313" key="2">
    <source>
        <dbReference type="EMBL" id="MFI9117893.1"/>
    </source>
</evidence>
<dbReference type="InterPro" id="IPR001387">
    <property type="entry name" value="Cro/C1-type_HTH"/>
</dbReference>
<dbReference type="Proteomes" id="UP001614391">
    <property type="component" value="Unassembled WGS sequence"/>
</dbReference>
<dbReference type="SUPFAM" id="SSF47413">
    <property type="entry name" value="lambda repressor-like DNA-binding domains"/>
    <property type="match status" value="1"/>
</dbReference>
<reference evidence="2 3" key="1">
    <citation type="submission" date="2024-10" db="EMBL/GenBank/DDBJ databases">
        <title>The Natural Products Discovery Center: Release of the First 8490 Sequenced Strains for Exploring Actinobacteria Biosynthetic Diversity.</title>
        <authorList>
            <person name="Kalkreuter E."/>
            <person name="Kautsar S.A."/>
            <person name="Yang D."/>
            <person name="Bader C.D."/>
            <person name="Teijaro C.N."/>
            <person name="Fluegel L."/>
            <person name="Davis C.M."/>
            <person name="Simpson J.R."/>
            <person name="Lauterbach L."/>
            <person name="Steele A.D."/>
            <person name="Gui C."/>
            <person name="Meng S."/>
            <person name="Li G."/>
            <person name="Viehrig K."/>
            <person name="Ye F."/>
            <person name="Su P."/>
            <person name="Kiefer A.F."/>
            <person name="Nichols A."/>
            <person name="Cepeda A.J."/>
            <person name="Yan W."/>
            <person name="Fan B."/>
            <person name="Jiang Y."/>
            <person name="Adhikari A."/>
            <person name="Zheng C.-J."/>
            <person name="Schuster L."/>
            <person name="Cowan T.M."/>
            <person name="Smanski M.J."/>
            <person name="Chevrette M.G."/>
            <person name="De Carvalho L.P.S."/>
            <person name="Shen B."/>
        </authorList>
    </citation>
    <scope>NUCLEOTIDE SEQUENCE [LARGE SCALE GENOMIC DNA]</scope>
    <source>
        <strain evidence="2 3">NPDC053346</strain>
    </source>
</reference>
<protein>
    <submittedName>
        <fullName evidence="2">Helix-turn-helix domain-containing protein</fullName>
    </submittedName>
</protein>
<dbReference type="RefSeq" id="WP_399609461.1">
    <property type="nucleotide sequence ID" value="NZ_JBITYT010000001.1"/>
</dbReference>
<name>A0ABW8CK13_STRBI</name>
<dbReference type="SMART" id="SM00530">
    <property type="entry name" value="HTH_XRE"/>
    <property type="match status" value="1"/>
</dbReference>
<gene>
    <name evidence="2" type="ORF">ACIGW0_00540</name>
</gene>
<keyword evidence="3" id="KW-1185">Reference proteome</keyword>
<dbReference type="Gene3D" id="1.10.260.40">
    <property type="entry name" value="lambda repressor-like DNA-binding domains"/>
    <property type="match status" value="1"/>
</dbReference>
<dbReference type="EMBL" id="JBITYT010000001">
    <property type="protein sequence ID" value="MFI9117893.1"/>
    <property type="molecule type" value="Genomic_DNA"/>
</dbReference>